<dbReference type="AlphaFoldDB" id="A0A0A8ZK45"/>
<sequence length="58" mass="6975">MSVEFKLIVMSSFHQYQLCEQILRNIYAIGRFPTIDIIARLPYLNVKDRSMFFNRSFL</sequence>
<accession>A0A0A8ZK45</accession>
<reference evidence="1" key="1">
    <citation type="submission" date="2014-09" db="EMBL/GenBank/DDBJ databases">
        <authorList>
            <person name="Magalhaes I.L.F."/>
            <person name="Oliveira U."/>
            <person name="Santos F.R."/>
            <person name="Vidigal T.H.D.A."/>
            <person name="Brescovit A.D."/>
            <person name="Santos A.J."/>
        </authorList>
    </citation>
    <scope>NUCLEOTIDE SEQUENCE</scope>
    <source>
        <tissue evidence="1">Shoot tissue taken approximately 20 cm above the soil surface</tissue>
    </source>
</reference>
<protein>
    <submittedName>
        <fullName evidence="1">Uncharacterized protein</fullName>
    </submittedName>
</protein>
<organism evidence="1">
    <name type="scientific">Arundo donax</name>
    <name type="common">Giant reed</name>
    <name type="synonym">Donax arundinaceus</name>
    <dbReference type="NCBI Taxonomy" id="35708"/>
    <lineage>
        <taxon>Eukaryota</taxon>
        <taxon>Viridiplantae</taxon>
        <taxon>Streptophyta</taxon>
        <taxon>Embryophyta</taxon>
        <taxon>Tracheophyta</taxon>
        <taxon>Spermatophyta</taxon>
        <taxon>Magnoliopsida</taxon>
        <taxon>Liliopsida</taxon>
        <taxon>Poales</taxon>
        <taxon>Poaceae</taxon>
        <taxon>PACMAD clade</taxon>
        <taxon>Arundinoideae</taxon>
        <taxon>Arundineae</taxon>
        <taxon>Arundo</taxon>
    </lineage>
</organism>
<evidence type="ECO:0000313" key="1">
    <source>
        <dbReference type="EMBL" id="JAD39789.1"/>
    </source>
</evidence>
<proteinExistence type="predicted"/>
<reference evidence="1" key="2">
    <citation type="journal article" date="2015" name="Data Brief">
        <title>Shoot transcriptome of the giant reed, Arundo donax.</title>
        <authorList>
            <person name="Barrero R.A."/>
            <person name="Guerrero F.D."/>
            <person name="Moolhuijzen P."/>
            <person name="Goolsby J.A."/>
            <person name="Tidwell J."/>
            <person name="Bellgard S.E."/>
            <person name="Bellgard M.I."/>
        </authorList>
    </citation>
    <scope>NUCLEOTIDE SEQUENCE</scope>
    <source>
        <tissue evidence="1">Shoot tissue taken approximately 20 cm above the soil surface</tissue>
    </source>
</reference>
<dbReference type="EMBL" id="GBRH01258106">
    <property type="protein sequence ID" value="JAD39789.1"/>
    <property type="molecule type" value="Transcribed_RNA"/>
</dbReference>
<name>A0A0A8ZK45_ARUDO</name>